<feature type="transmembrane region" description="Helical" evidence="5">
    <location>
        <begin position="279"/>
        <end position="301"/>
    </location>
</feature>
<dbReference type="AlphaFoldDB" id="A0A418VUE6"/>
<dbReference type="EMBL" id="QYUK01000016">
    <property type="protein sequence ID" value="RJF80781.1"/>
    <property type="molecule type" value="Genomic_DNA"/>
</dbReference>
<name>A0A418VUE6_9PROT</name>
<keyword evidence="7" id="KW-0067">ATP-binding</keyword>
<dbReference type="GO" id="GO:0005524">
    <property type="term" value="F:ATP binding"/>
    <property type="evidence" value="ECO:0007669"/>
    <property type="project" value="UniProtKB-KW"/>
</dbReference>
<feature type="transmembrane region" description="Helical" evidence="5">
    <location>
        <begin position="15"/>
        <end position="33"/>
    </location>
</feature>
<evidence type="ECO:0000313" key="7">
    <source>
        <dbReference type="EMBL" id="RJF80781.1"/>
    </source>
</evidence>
<dbReference type="InterPro" id="IPR039421">
    <property type="entry name" value="Type_1_exporter"/>
</dbReference>
<evidence type="ECO:0000256" key="4">
    <source>
        <dbReference type="ARBA" id="ARBA00023136"/>
    </source>
</evidence>
<dbReference type="InterPro" id="IPR036640">
    <property type="entry name" value="ABC1_TM_sf"/>
</dbReference>
<dbReference type="SUPFAM" id="SSF90123">
    <property type="entry name" value="ABC transporter transmembrane region"/>
    <property type="match status" value="1"/>
</dbReference>
<comment type="caution">
    <text evidence="7">The sequence shown here is derived from an EMBL/GenBank/DDBJ whole genome shotgun (WGS) entry which is preliminary data.</text>
</comment>
<feature type="domain" description="ABC transmembrane type-1" evidence="6">
    <location>
        <begin position="78"/>
        <end position="329"/>
    </location>
</feature>
<keyword evidence="3 5" id="KW-1133">Transmembrane helix</keyword>
<proteinExistence type="predicted"/>
<dbReference type="GO" id="GO:0005886">
    <property type="term" value="C:plasma membrane"/>
    <property type="evidence" value="ECO:0007669"/>
    <property type="project" value="UniProtKB-SubCell"/>
</dbReference>
<sequence>MDPSLFRYAWHHSKAQQILLLAVILVSLPFYWVSLEVPKLIVNNAIQGNAFADGQVTAVLFDWHVELPALLGGGSFSVSDGLILERLPYLIVLSCWFLVLVLINGAFKYYINVKKGVLGEAMLRRMRHDLFILLLRFRPEDIAAVKPAEVASMIKDEVDPIGGFVGDAFIQPVFLGTQAATALIFIFFQSVWMGLATFLIVAVQAVAIPILRREQLRLGRLRQIESRRLAGRIGEVVESAPTVHTYGASAYVDADIDQRLGTLFGIRTRLFKRKFAVKFLNNLLSQVTPFIFYAAGGYFALRGEMDIGQLVAVIAAYRDLPPPIKELIDWDQQRQDVAIKYEQVISQFSPSSLLPPFDSGVSPAFPGPEAPIEFQAVTVGDGRSGAQLDRLSLTLPRPGHAALLGNPGSARDIVGKLLGRQITAYEGRILVGDVDLAHFSEPVFTRHLIYCGAGPDLQPGTLRDNLLFAARRSGDPAGDLDYGALGIQGPDQVNQCLGEAVKAVGALEEVRRLGLNQRLKPAMMPDVADCFVAARRLVQERIIAANLGKVVERFDADRYGAHATISENLLFGIPVGPKLSAGGLARDSYTLTILEAEGLLQPLISFGRQIAEMALETFGGLPPDHPVFERYSFIAPSQLDDLRAVIDALGQASPGQGVSAAIRTQLIALAFDYVEPRHRLGLITPEFATRLLRARASFKQHLPQDYNDDIEFYDYDAFMREAPVIDNLLFGRVASGVMGAQKKISPIIAGVISEIGLDDAVFGLGLDVEVGKGGRLLQPLPRIKFGVARALVVRPDILVLDGTIGNLAPAEAQALLAGVRQAMAGKTLVVTTSEAKMAEGFDSVFQFKDARLVSNGAAAEHKSAAAAG</sequence>
<feature type="transmembrane region" description="Helical" evidence="5">
    <location>
        <begin position="182"/>
        <end position="211"/>
    </location>
</feature>
<dbReference type="Proteomes" id="UP000284605">
    <property type="component" value="Unassembled WGS sequence"/>
</dbReference>
<evidence type="ECO:0000313" key="8">
    <source>
        <dbReference type="Proteomes" id="UP000284605"/>
    </source>
</evidence>
<organism evidence="7 8">
    <name type="scientific">Oleomonas cavernae</name>
    <dbReference type="NCBI Taxonomy" id="2320859"/>
    <lineage>
        <taxon>Bacteria</taxon>
        <taxon>Pseudomonadati</taxon>
        <taxon>Pseudomonadota</taxon>
        <taxon>Alphaproteobacteria</taxon>
        <taxon>Acetobacterales</taxon>
        <taxon>Acetobacteraceae</taxon>
        <taxon>Oleomonas</taxon>
    </lineage>
</organism>
<comment type="subcellular location">
    <subcellularLocation>
        <location evidence="1">Cell membrane</location>
        <topology evidence="1">Multi-pass membrane protein</topology>
    </subcellularLocation>
</comment>
<dbReference type="SUPFAM" id="SSF52540">
    <property type="entry name" value="P-loop containing nucleoside triphosphate hydrolases"/>
    <property type="match status" value="1"/>
</dbReference>
<evidence type="ECO:0000256" key="1">
    <source>
        <dbReference type="ARBA" id="ARBA00004651"/>
    </source>
</evidence>
<evidence type="ECO:0000256" key="3">
    <source>
        <dbReference type="ARBA" id="ARBA00022989"/>
    </source>
</evidence>
<dbReference type="Gene3D" id="1.20.1560.10">
    <property type="entry name" value="ABC transporter type 1, transmembrane domain"/>
    <property type="match status" value="1"/>
</dbReference>
<reference evidence="7 8" key="1">
    <citation type="submission" date="2018-09" db="EMBL/GenBank/DDBJ databases">
        <authorList>
            <person name="Zhu H."/>
        </authorList>
    </citation>
    <scope>NUCLEOTIDE SEQUENCE [LARGE SCALE GENOMIC DNA]</scope>
    <source>
        <strain evidence="7 8">K1W22B-8</strain>
    </source>
</reference>
<keyword evidence="4 5" id="KW-0472">Membrane</keyword>
<dbReference type="GO" id="GO:0015421">
    <property type="term" value="F:ABC-type oligopeptide transporter activity"/>
    <property type="evidence" value="ECO:0007669"/>
    <property type="project" value="TreeGrafter"/>
</dbReference>
<dbReference type="RefSeq" id="WP_119782831.1">
    <property type="nucleotide sequence ID" value="NZ_QYUK01000016.1"/>
</dbReference>
<dbReference type="PANTHER" id="PTHR43394:SF1">
    <property type="entry name" value="ATP-BINDING CASSETTE SUB-FAMILY B MEMBER 10, MITOCHONDRIAL"/>
    <property type="match status" value="1"/>
</dbReference>
<dbReference type="InterPro" id="IPR027417">
    <property type="entry name" value="P-loop_NTPase"/>
</dbReference>
<evidence type="ECO:0000256" key="5">
    <source>
        <dbReference type="SAM" id="Phobius"/>
    </source>
</evidence>
<dbReference type="PROSITE" id="PS50929">
    <property type="entry name" value="ABC_TM1F"/>
    <property type="match status" value="1"/>
</dbReference>
<feature type="transmembrane region" description="Helical" evidence="5">
    <location>
        <begin position="89"/>
        <end position="111"/>
    </location>
</feature>
<accession>A0A418VUE6</accession>
<protein>
    <submittedName>
        <fullName evidence="7">ABC transporter ATP-binding protein</fullName>
    </submittedName>
</protein>
<dbReference type="Gene3D" id="3.40.50.300">
    <property type="entry name" value="P-loop containing nucleotide triphosphate hydrolases"/>
    <property type="match status" value="2"/>
</dbReference>
<keyword evidence="8" id="KW-1185">Reference proteome</keyword>
<evidence type="ECO:0000259" key="6">
    <source>
        <dbReference type="PROSITE" id="PS50929"/>
    </source>
</evidence>
<evidence type="ECO:0000256" key="2">
    <source>
        <dbReference type="ARBA" id="ARBA00022692"/>
    </source>
</evidence>
<keyword evidence="2 5" id="KW-0812">Transmembrane</keyword>
<dbReference type="Pfam" id="PF00664">
    <property type="entry name" value="ABC_membrane"/>
    <property type="match status" value="1"/>
</dbReference>
<gene>
    <name evidence="7" type="ORF">D3874_27235</name>
</gene>
<keyword evidence="7" id="KW-0547">Nucleotide-binding</keyword>
<dbReference type="PANTHER" id="PTHR43394">
    <property type="entry name" value="ATP-DEPENDENT PERMEASE MDL1, MITOCHONDRIAL"/>
    <property type="match status" value="1"/>
</dbReference>
<dbReference type="InterPro" id="IPR011527">
    <property type="entry name" value="ABC1_TM_dom"/>
</dbReference>
<dbReference type="OrthoDB" id="9760920at2"/>